<dbReference type="PANTHER" id="PTHR22836">
    <property type="entry name" value="WD40 REPEAT PROTEIN"/>
    <property type="match status" value="1"/>
</dbReference>
<dbReference type="Gene3D" id="3.30.310.210">
    <property type="match status" value="1"/>
</dbReference>
<evidence type="ECO:0000256" key="3">
    <source>
        <dbReference type="PROSITE-ProRule" id="PRU00117"/>
    </source>
</evidence>
<dbReference type="Proteomes" id="UP001165122">
    <property type="component" value="Unassembled WGS sequence"/>
</dbReference>
<dbReference type="GO" id="GO:0003723">
    <property type="term" value="F:RNA binding"/>
    <property type="evidence" value="ECO:0007669"/>
    <property type="project" value="UniProtKB-UniRule"/>
</dbReference>
<dbReference type="InterPro" id="IPR045245">
    <property type="entry name" value="Pfs2-like"/>
</dbReference>
<dbReference type="OrthoDB" id="16717at2759"/>
<dbReference type="GO" id="GO:0031124">
    <property type="term" value="P:mRNA 3'-end processing"/>
    <property type="evidence" value="ECO:0007669"/>
    <property type="project" value="InterPro"/>
</dbReference>
<accession>A0A9W7F3C9</accession>
<dbReference type="InterPro" id="IPR004087">
    <property type="entry name" value="KH_dom"/>
</dbReference>
<keyword evidence="7" id="KW-1185">Reference proteome</keyword>
<keyword evidence="2" id="KW-0677">Repeat</keyword>
<gene>
    <name evidence="6" type="ORF">TrLO_g10456</name>
</gene>
<evidence type="ECO:0000313" key="6">
    <source>
        <dbReference type="EMBL" id="GMI02080.1"/>
    </source>
</evidence>
<dbReference type="InterPro" id="IPR015943">
    <property type="entry name" value="WD40/YVTN_repeat-like_dom_sf"/>
</dbReference>
<feature type="repeat" description="WD" evidence="4">
    <location>
        <begin position="144"/>
        <end position="176"/>
    </location>
</feature>
<dbReference type="InterPro" id="IPR036322">
    <property type="entry name" value="WD40_repeat_dom_sf"/>
</dbReference>
<dbReference type="SMART" id="SM00320">
    <property type="entry name" value="WD40"/>
    <property type="match status" value="7"/>
</dbReference>
<dbReference type="InterPro" id="IPR020472">
    <property type="entry name" value="WD40_PAC1"/>
</dbReference>
<keyword evidence="3" id="KW-0694">RNA-binding</keyword>
<evidence type="ECO:0000256" key="4">
    <source>
        <dbReference type="PROSITE-ProRule" id="PRU00221"/>
    </source>
</evidence>
<evidence type="ECO:0000256" key="1">
    <source>
        <dbReference type="ARBA" id="ARBA00022574"/>
    </source>
</evidence>
<dbReference type="InterPro" id="IPR001680">
    <property type="entry name" value="WD40_rpt"/>
</dbReference>
<dbReference type="PROSITE" id="PS50082">
    <property type="entry name" value="WD_REPEATS_2"/>
    <property type="match status" value="6"/>
</dbReference>
<dbReference type="CDD" id="cd00200">
    <property type="entry name" value="WD40"/>
    <property type="match status" value="1"/>
</dbReference>
<dbReference type="PROSITE" id="PS50084">
    <property type="entry name" value="KH_TYPE_1"/>
    <property type="match status" value="1"/>
</dbReference>
<evidence type="ECO:0000256" key="2">
    <source>
        <dbReference type="ARBA" id="ARBA00022737"/>
    </source>
</evidence>
<dbReference type="PROSITE" id="PS50294">
    <property type="entry name" value="WD_REPEATS_REGION"/>
    <property type="match status" value="5"/>
</dbReference>
<feature type="repeat" description="WD" evidence="4">
    <location>
        <begin position="359"/>
        <end position="390"/>
    </location>
</feature>
<dbReference type="PRINTS" id="PR00320">
    <property type="entry name" value="GPROTEINBRPT"/>
</dbReference>
<comment type="caution">
    <text evidence="6">The sequence shown here is derived from an EMBL/GenBank/DDBJ whole genome shotgun (WGS) entry which is preliminary data.</text>
</comment>
<feature type="domain" description="K Homology" evidence="5">
    <location>
        <begin position="423"/>
        <end position="487"/>
    </location>
</feature>
<organism evidence="6 7">
    <name type="scientific">Triparma laevis f. longispina</name>
    <dbReference type="NCBI Taxonomy" id="1714387"/>
    <lineage>
        <taxon>Eukaryota</taxon>
        <taxon>Sar</taxon>
        <taxon>Stramenopiles</taxon>
        <taxon>Ochrophyta</taxon>
        <taxon>Bolidophyceae</taxon>
        <taxon>Parmales</taxon>
        <taxon>Triparmaceae</taxon>
        <taxon>Triparma</taxon>
    </lineage>
</organism>
<feature type="repeat" description="WD" evidence="4">
    <location>
        <begin position="312"/>
        <end position="346"/>
    </location>
</feature>
<feature type="repeat" description="WD" evidence="4">
    <location>
        <begin position="193"/>
        <end position="227"/>
    </location>
</feature>
<protein>
    <recommendedName>
        <fullName evidence="5">K Homology domain-containing protein</fullName>
    </recommendedName>
</protein>
<proteinExistence type="predicted"/>
<dbReference type="Gene3D" id="2.130.10.10">
    <property type="entry name" value="YVTN repeat-like/Quinoprotein amine dehydrogenase"/>
    <property type="match status" value="2"/>
</dbReference>
<evidence type="ECO:0000313" key="7">
    <source>
        <dbReference type="Proteomes" id="UP001165122"/>
    </source>
</evidence>
<dbReference type="InterPro" id="IPR004088">
    <property type="entry name" value="KH_dom_type_1"/>
</dbReference>
<dbReference type="InterPro" id="IPR036612">
    <property type="entry name" value="KH_dom_type_1_sf"/>
</dbReference>
<feature type="repeat" description="WD" evidence="4">
    <location>
        <begin position="270"/>
        <end position="311"/>
    </location>
</feature>
<dbReference type="GO" id="GO:0005847">
    <property type="term" value="C:mRNA cleavage and polyadenylation specificity factor complex"/>
    <property type="evidence" value="ECO:0007669"/>
    <property type="project" value="TreeGrafter"/>
</dbReference>
<dbReference type="AlphaFoldDB" id="A0A9W7F3C9"/>
<name>A0A9W7F3C9_9STRA</name>
<dbReference type="Pfam" id="PF00013">
    <property type="entry name" value="KH_1"/>
    <property type="match status" value="1"/>
</dbReference>
<sequence>MDLDEEQKRRQMKRRAADFHSNATYDVASRLLRNVGPSYDGCFLAPSTSSSVPSLNKFYKSLLLPRSSTVGSQIRVGSKSGLATFTGNPSTSYLTFQTANLRAKQLEAITCCSWTPGGRRLLTGNFQGEFCLWDGNTYQFELIMSAHDDPFRCMCWSPNNNFLITTSSRGNLKYWSSTIAPIVSIDAHDKCSINEVSFSPSSNKFVTAGDDRGVNVFDFETTNLERNLKGHGWDVKAAQWHPGASLIASGGKDNLVKLWDPRAGNCLSTLYGHKSTVTKVAWSPNGNWLLTGSRDQMIKMYDVRSMKELCSLKGHYKEITCLQWHPFQESVFVSGGMDGTILYWNVGPKGTEDPVCRVNHAHDMAVWDMKWHPSGHCLASASNDKTTKLWVRPRLGNIPTLGEWLNDLPTSGDSKDIAYEEDDIVTDEIHLGAHVGIVIGKKGSTIISMQRATGTKMHVDQARKTLEIEGTPRQLDHVKRRLSRLLERVEAQVQNQAMGVIDTRDQEIHQKMVRNMDRQKQAAKDAEYHSRNNM</sequence>
<dbReference type="SMART" id="SM00322">
    <property type="entry name" value="KH"/>
    <property type="match status" value="1"/>
</dbReference>
<dbReference type="EMBL" id="BRXW01000039">
    <property type="protein sequence ID" value="GMI02080.1"/>
    <property type="molecule type" value="Genomic_DNA"/>
</dbReference>
<dbReference type="SUPFAM" id="SSF50978">
    <property type="entry name" value="WD40 repeat-like"/>
    <property type="match status" value="1"/>
</dbReference>
<feature type="repeat" description="WD" evidence="4">
    <location>
        <begin position="228"/>
        <end position="269"/>
    </location>
</feature>
<reference evidence="7" key="1">
    <citation type="journal article" date="2023" name="Commun. Biol.">
        <title>Genome analysis of Parmales, the sister group of diatoms, reveals the evolutionary specialization of diatoms from phago-mixotrophs to photoautotrophs.</title>
        <authorList>
            <person name="Ban H."/>
            <person name="Sato S."/>
            <person name="Yoshikawa S."/>
            <person name="Yamada K."/>
            <person name="Nakamura Y."/>
            <person name="Ichinomiya M."/>
            <person name="Sato N."/>
            <person name="Blanc-Mathieu R."/>
            <person name="Endo H."/>
            <person name="Kuwata A."/>
            <person name="Ogata H."/>
        </authorList>
    </citation>
    <scope>NUCLEOTIDE SEQUENCE [LARGE SCALE GENOMIC DNA]</scope>
    <source>
        <strain evidence="7">NIES 3700</strain>
    </source>
</reference>
<evidence type="ECO:0000259" key="5">
    <source>
        <dbReference type="SMART" id="SM00322"/>
    </source>
</evidence>
<dbReference type="Pfam" id="PF00400">
    <property type="entry name" value="WD40"/>
    <property type="match status" value="7"/>
</dbReference>
<dbReference type="SUPFAM" id="SSF54791">
    <property type="entry name" value="Eukaryotic type KH-domain (KH-domain type I)"/>
    <property type="match status" value="1"/>
</dbReference>
<keyword evidence="1 4" id="KW-0853">WD repeat</keyword>
<dbReference type="PANTHER" id="PTHR22836:SF0">
    <property type="entry name" value="PRE-MRNA 3' END PROCESSING PROTEIN WDR33"/>
    <property type="match status" value="1"/>
</dbReference>
<dbReference type="CDD" id="cd00105">
    <property type="entry name" value="KH-I"/>
    <property type="match status" value="1"/>
</dbReference>